<evidence type="ECO:0008006" key="4">
    <source>
        <dbReference type="Google" id="ProtNLM"/>
    </source>
</evidence>
<proteinExistence type="predicted"/>
<protein>
    <recommendedName>
        <fullName evidence="4">Dipeptidylpeptidase IV N-terminal domain-containing protein</fullName>
    </recommendedName>
</protein>
<evidence type="ECO:0000313" key="2">
    <source>
        <dbReference type="EMBL" id="CAF4255713.1"/>
    </source>
</evidence>
<organism evidence="2 3">
    <name type="scientific">Didymodactylos carnosus</name>
    <dbReference type="NCBI Taxonomy" id="1234261"/>
    <lineage>
        <taxon>Eukaryota</taxon>
        <taxon>Metazoa</taxon>
        <taxon>Spiralia</taxon>
        <taxon>Gnathifera</taxon>
        <taxon>Rotifera</taxon>
        <taxon>Eurotatoria</taxon>
        <taxon>Bdelloidea</taxon>
        <taxon>Philodinida</taxon>
        <taxon>Philodinidae</taxon>
        <taxon>Didymodactylos</taxon>
    </lineage>
</organism>
<sequence>MVRITKMCFKKLRGNECWQVYHLDLKNGKQSLLTDDVKSQNSSVIWNNEGTKIAYYSTKRNGKDYDIVIQTISTLESKIVLQTEGQWFPIKFSPDDKQLLIQQRITLESEQEIFILNLENQILKQINQNKNKKIAYNQTILFDKRNGKNGLFLITDEDNEFRKLKYYNLDNDTYTKDYTDDINWDVV</sequence>
<dbReference type="Gene3D" id="2.120.10.30">
    <property type="entry name" value="TolB, C-terminal domain"/>
    <property type="match status" value="1"/>
</dbReference>
<reference evidence="2" key="1">
    <citation type="submission" date="2021-02" db="EMBL/GenBank/DDBJ databases">
        <authorList>
            <person name="Nowell W R."/>
        </authorList>
    </citation>
    <scope>NUCLEOTIDE SEQUENCE</scope>
</reference>
<dbReference type="SUPFAM" id="SSF82171">
    <property type="entry name" value="DPP6 N-terminal domain-like"/>
    <property type="match status" value="1"/>
</dbReference>
<gene>
    <name evidence="1" type="ORF">OVA965_LOCUS35312</name>
    <name evidence="2" type="ORF">TMI583_LOCUS36272</name>
</gene>
<name>A0A8S2SY93_9BILA</name>
<accession>A0A8S2SY93</accession>
<dbReference type="AlphaFoldDB" id="A0A8S2SY93"/>
<dbReference type="Proteomes" id="UP000682733">
    <property type="component" value="Unassembled WGS sequence"/>
</dbReference>
<dbReference type="EMBL" id="CAJNOK010030661">
    <property type="protein sequence ID" value="CAF1462674.1"/>
    <property type="molecule type" value="Genomic_DNA"/>
</dbReference>
<evidence type="ECO:0000313" key="1">
    <source>
        <dbReference type="EMBL" id="CAF1462674.1"/>
    </source>
</evidence>
<dbReference type="Proteomes" id="UP000677228">
    <property type="component" value="Unassembled WGS sequence"/>
</dbReference>
<dbReference type="InterPro" id="IPR011042">
    <property type="entry name" value="6-blade_b-propeller_TolB-like"/>
</dbReference>
<dbReference type="EMBL" id="CAJOBA010052524">
    <property type="protein sequence ID" value="CAF4255713.1"/>
    <property type="molecule type" value="Genomic_DNA"/>
</dbReference>
<evidence type="ECO:0000313" key="3">
    <source>
        <dbReference type="Proteomes" id="UP000682733"/>
    </source>
</evidence>
<comment type="caution">
    <text evidence="2">The sequence shown here is derived from an EMBL/GenBank/DDBJ whole genome shotgun (WGS) entry which is preliminary data.</text>
</comment>